<keyword evidence="5" id="KW-0411">Iron-sulfur</keyword>
<dbReference type="PANTHER" id="PTHR11228:SF7">
    <property type="entry name" value="PQQA PEPTIDE CYCLASE"/>
    <property type="match status" value="1"/>
</dbReference>
<dbReference type="PROSITE" id="PS51918">
    <property type="entry name" value="RADICAL_SAM"/>
    <property type="match status" value="1"/>
</dbReference>
<sequence>MTQYRIDNHKLMFHPHRVSEWMDGKNIAPIYMEISPTGACNHRCLFCGLDFMGYKPDFLDQSILLKRIEEIALMGLKSIMYAGEGEPLCHNNLPQIIEGTKKSGIDVSLTTNGVLLTLEKSERILPSLSWIKISCNAGTKETHAHLHGTSKNDFSRLMGNLKACVALKHNNNFSCTLGIQAILLPENYDEMERLARISADIGLDYLVIKPYSHHPKSQTKWYKNLGFDDYNLETLSEKLDEISDEHFKVILRTNAMERQVNNKKDYDHCLGLPFWSYIDSTGNVWGCSVHMTDSGFLYGNIYSQSFNEIWSSPTRKKNIEWVANEMDAKECRVNCRLDAINNYLWELTHPNNHVNFI</sequence>
<evidence type="ECO:0000256" key="5">
    <source>
        <dbReference type="ARBA" id="ARBA00023014"/>
    </source>
</evidence>
<dbReference type="InterPro" id="IPR013785">
    <property type="entry name" value="Aldolase_TIM"/>
</dbReference>
<feature type="domain" description="Radical SAM core" evidence="6">
    <location>
        <begin position="24"/>
        <end position="252"/>
    </location>
</feature>
<dbReference type="Proteomes" id="UP000191931">
    <property type="component" value="Unassembled WGS sequence"/>
</dbReference>
<evidence type="ECO:0000313" key="8">
    <source>
        <dbReference type="Proteomes" id="UP000191931"/>
    </source>
</evidence>
<dbReference type="OrthoDB" id="9782387at2"/>
<evidence type="ECO:0000256" key="3">
    <source>
        <dbReference type="ARBA" id="ARBA00022723"/>
    </source>
</evidence>
<dbReference type="Pfam" id="PF04055">
    <property type="entry name" value="Radical_SAM"/>
    <property type="match status" value="1"/>
</dbReference>
<keyword evidence="4" id="KW-0408">Iron</keyword>
<dbReference type="GO" id="GO:0046872">
    <property type="term" value="F:metal ion binding"/>
    <property type="evidence" value="ECO:0007669"/>
    <property type="project" value="UniProtKB-KW"/>
</dbReference>
<dbReference type="CDD" id="cd21109">
    <property type="entry name" value="SPASM"/>
    <property type="match status" value="1"/>
</dbReference>
<reference evidence="7 8" key="1">
    <citation type="submission" date="2017-03" db="EMBL/GenBank/DDBJ databases">
        <authorList>
            <person name="Afonso C.L."/>
            <person name="Miller P.J."/>
            <person name="Scott M.A."/>
            <person name="Spackman E."/>
            <person name="Goraichik I."/>
            <person name="Dimitrov K.M."/>
            <person name="Suarez D.L."/>
            <person name="Swayne D.E."/>
        </authorList>
    </citation>
    <scope>NUCLEOTIDE SEQUENCE [LARGE SCALE GENOMIC DNA]</scope>
    <source>
        <strain evidence="7">PRJEB14757</strain>
    </source>
</reference>
<dbReference type="GO" id="GO:0003824">
    <property type="term" value="F:catalytic activity"/>
    <property type="evidence" value="ECO:0007669"/>
    <property type="project" value="InterPro"/>
</dbReference>
<keyword evidence="2" id="KW-0949">S-adenosyl-L-methionine</keyword>
<dbReference type="EMBL" id="FWEV01000175">
    <property type="protein sequence ID" value="SLM30987.1"/>
    <property type="molecule type" value="Genomic_DNA"/>
</dbReference>
<dbReference type="SFLD" id="SFLDG01067">
    <property type="entry name" value="SPASM/twitch_domain_containing"/>
    <property type="match status" value="1"/>
</dbReference>
<evidence type="ECO:0000256" key="1">
    <source>
        <dbReference type="ARBA" id="ARBA00001966"/>
    </source>
</evidence>
<keyword evidence="3" id="KW-0479">Metal-binding</keyword>
<protein>
    <submittedName>
        <fullName evidence="7">Similar to molybdenum cofactor biosynthesis protein A</fullName>
    </submittedName>
</protein>
<name>A0A1W1HES2_9BACT</name>
<dbReference type="AlphaFoldDB" id="A0A1W1HES2"/>
<dbReference type="SFLD" id="SFLDS00029">
    <property type="entry name" value="Radical_SAM"/>
    <property type="match status" value="1"/>
</dbReference>
<dbReference type="RefSeq" id="WP_080809726.1">
    <property type="nucleotide sequence ID" value="NZ_LT828570.1"/>
</dbReference>
<organism evidence="7 8">
    <name type="scientific">Desulfamplus magnetovallimortis</name>
    <dbReference type="NCBI Taxonomy" id="1246637"/>
    <lineage>
        <taxon>Bacteria</taxon>
        <taxon>Pseudomonadati</taxon>
        <taxon>Thermodesulfobacteriota</taxon>
        <taxon>Desulfobacteria</taxon>
        <taxon>Desulfobacterales</taxon>
        <taxon>Desulfobacteraceae</taxon>
        <taxon>Desulfamplus</taxon>
    </lineage>
</organism>
<proteinExistence type="predicted"/>
<comment type="cofactor">
    <cofactor evidence="1">
        <name>[4Fe-4S] cluster</name>
        <dbReference type="ChEBI" id="CHEBI:49883"/>
    </cofactor>
</comment>
<dbReference type="Gene3D" id="3.20.20.70">
    <property type="entry name" value="Aldolase class I"/>
    <property type="match status" value="1"/>
</dbReference>
<dbReference type="InterPro" id="IPR007197">
    <property type="entry name" value="rSAM"/>
</dbReference>
<dbReference type="InterPro" id="IPR058240">
    <property type="entry name" value="rSAM_sf"/>
</dbReference>
<dbReference type="CDD" id="cd01335">
    <property type="entry name" value="Radical_SAM"/>
    <property type="match status" value="1"/>
</dbReference>
<gene>
    <name evidence="7" type="primary">moaA</name>
    <name evidence="7" type="ORF">MTBBW1_2560028</name>
</gene>
<dbReference type="STRING" id="1246637.MTBBW1_2560028"/>
<dbReference type="SUPFAM" id="SSF102114">
    <property type="entry name" value="Radical SAM enzymes"/>
    <property type="match status" value="1"/>
</dbReference>
<evidence type="ECO:0000256" key="2">
    <source>
        <dbReference type="ARBA" id="ARBA00022691"/>
    </source>
</evidence>
<keyword evidence="8" id="KW-1185">Reference proteome</keyword>
<evidence type="ECO:0000259" key="6">
    <source>
        <dbReference type="PROSITE" id="PS51918"/>
    </source>
</evidence>
<evidence type="ECO:0000313" key="7">
    <source>
        <dbReference type="EMBL" id="SLM30987.1"/>
    </source>
</evidence>
<dbReference type="InterPro" id="IPR023885">
    <property type="entry name" value="4Fe4S-binding_SPASM_dom"/>
</dbReference>
<accession>A0A1W1HES2</accession>
<dbReference type="InterPro" id="IPR050377">
    <property type="entry name" value="Radical_SAM_PqqE_MftC-like"/>
</dbReference>
<dbReference type="Pfam" id="PF13186">
    <property type="entry name" value="SPASM"/>
    <property type="match status" value="1"/>
</dbReference>
<dbReference type="GO" id="GO:0051536">
    <property type="term" value="F:iron-sulfur cluster binding"/>
    <property type="evidence" value="ECO:0007669"/>
    <property type="project" value="UniProtKB-KW"/>
</dbReference>
<evidence type="ECO:0000256" key="4">
    <source>
        <dbReference type="ARBA" id="ARBA00023004"/>
    </source>
</evidence>
<dbReference type="PANTHER" id="PTHR11228">
    <property type="entry name" value="RADICAL SAM DOMAIN PROTEIN"/>
    <property type="match status" value="1"/>
</dbReference>